<dbReference type="AlphaFoldDB" id="E3N9B1"/>
<name>E3N9B1_CAERE</name>
<feature type="region of interest" description="Disordered" evidence="1">
    <location>
        <begin position="197"/>
        <end position="226"/>
    </location>
</feature>
<gene>
    <name evidence="2" type="ORF">CRE_23712</name>
</gene>
<dbReference type="Proteomes" id="UP000008281">
    <property type="component" value="Unassembled WGS sequence"/>
</dbReference>
<accession>E3N9B1</accession>
<evidence type="ECO:0000313" key="2">
    <source>
        <dbReference type="EMBL" id="EFO90215.1"/>
    </source>
</evidence>
<evidence type="ECO:0000313" key="3">
    <source>
        <dbReference type="Proteomes" id="UP000008281"/>
    </source>
</evidence>
<dbReference type="InParanoid" id="E3N9B1"/>
<proteinExistence type="predicted"/>
<feature type="region of interest" description="Disordered" evidence="1">
    <location>
        <begin position="138"/>
        <end position="157"/>
    </location>
</feature>
<sequence>MPQIQDKDINTALNEDQESKKMSTSPAEQVNKTRRTESNSTTNDTSPESEDDSSEANNQYEIEPPPRLGTITQLILPFDGKMTNYGIFNSQFDHLINGQRYQARAEATCQALAIESSRRILPSRVLGARIHLASETLGPAVQSPSSTDCSDGGNEELGVPQRRLRVADKLTEDTWIQSGQRIQPTWFRLRVERKHSATTSSKQVATRRRATTRCERRVQTDKKEDDVDEKTLTNKLIKEFQKSFTPDGEGRIHIGLPYTGRQGELVDNSVVAKQRLSSLLSHLQEKEAKEAYQSIIAEQKDSGITEEVKPKTSTLGPEEDSFNKYFIKHSMMIKIRADKKSEEHQLFRVEGAETSDH</sequence>
<reference evidence="2" key="1">
    <citation type="submission" date="2007-07" db="EMBL/GenBank/DDBJ databases">
        <title>PCAP assembly of the Caenorhabditis remanei genome.</title>
        <authorList>
            <consortium name="The Caenorhabditis remanei Sequencing Consortium"/>
            <person name="Wilson R.K."/>
        </authorList>
    </citation>
    <scope>NUCLEOTIDE SEQUENCE [LARGE SCALE GENOMIC DNA]</scope>
    <source>
        <strain evidence="2">PB4641</strain>
    </source>
</reference>
<protein>
    <submittedName>
        <fullName evidence="2">Uncharacterized protein</fullName>
    </submittedName>
</protein>
<keyword evidence="3" id="KW-1185">Reference proteome</keyword>
<feature type="compositionally biased region" description="Basic and acidic residues" evidence="1">
    <location>
        <begin position="212"/>
        <end position="226"/>
    </location>
</feature>
<dbReference type="HOGENOM" id="CLU_776692_0_0_1"/>
<organism evidence="3">
    <name type="scientific">Caenorhabditis remanei</name>
    <name type="common">Caenorhabditis vulgaris</name>
    <dbReference type="NCBI Taxonomy" id="31234"/>
    <lineage>
        <taxon>Eukaryota</taxon>
        <taxon>Metazoa</taxon>
        <taxon>Ecdysozoa</taxon>
        <taxon>Nematoda</taxon>
        <taxon>Chromadorea</taxon>
        <taxon>Rhabditida</taxon>
        <taxon>Rhabditina</taxon>
        <taxon>Rhabditomorpha</taxon>
        <taxon>Rhabditoidea</taxon>
        <taxon>Rhabditidae</taxon>
        <taxon>Peloderinae</taxon>
        <taxon>Caenorhabditis</taxon>
    </lineage>
</organism>
<evidence type="ECO:0000256" key="1">
    <source>
        <dbReference type="SAM" id="MobiDB-lite"/>
    </source>
</evidence>
<feature type="region of interest" description="Disordered" evidence="1">
    <location>
        <begin position="1"/>
        <end position="68"/>
    </location>
</feature>
<dbReference type="EMBL" id="DS268564">
    <property type="protein sequence ID" value="EFO90215.1"/>
    <property type="molecule type" value="Genomic_DNA"/>
</dbReference>